<dbReference type="SUPFAM" id="SSF50249">
    <property type="entry name" value="Nucleic acid-binding proteins"/>
    <property type="match status" value="1"/>
</dbReference>
<evidence type="ECO:0000313" key="10">
    <source>
        <dbReference type="Proteomes" id="UP000193218"/>
    </source>
</evidence>
<dbReference type="GO" id="GO:0004815">
    <property type="term" value="F:aspartate-tRNA ligase activity"/>
    <property type="evidence" value="ECO:0007669"/>
    <property type="project" value="TreeGrafter"/>
</dbReference>
<comment type="caution">
    <text evidence="9">The sequence shown here is derived from an EMBL/GenBank/DDBJ whole genome shotgun (WGS) entry which is preliminary data.</text>
</comment>
<dbReference type="GO" id="GO:0006422">
    <property type="term" value="P:aspartyl-tRNA aminoacylation"/>
    <property type="evidence" value="ECO:0007669"/>
    <property type="project" value="TreeGrafter"/>
</dbReference>
<dbReference type="CDD" id="cd04317">
    <property type="entry name" value="EcAspRS_like_N"/>
    <property type="match status" value="1"/>
</dbReference>
<dbReference type="InterPro" id="IPR006195">
    <property type="entry name" value="aa-tRNA-synth_II"/>
</dbReference>
<keyword evidence="6 9" id="KW-0030">Aminoacyl-tRNA synthetase</keyword>
<dbReference type="SUPFAM" id="SSF55681">
    <property type="entry name" value="Class II aaRS and biotin synthetases"/>
    <property type="match status" value="1"/>
</dbReference>
<evidence type="ECO:0000256" key="6">
    <source>
        <dbReference type="ARBA" id="ARBA00023146"/>
    </source>
</evidence>
<dbReference type="InterPro" id="IPR047089">
    <property type="entry name" value="Asp-tRNA-ligase_1_N"/>
</dbReference>
<dbReference type="InterPro" id="IPR004364">
    <property type="entry name" value="Aa-tRNA-synt_II"/>
</dbReference>
<dbReference type="OrthoDB" id="439710at2759"/>
<gene>
    <name evidence="9" type="ORF">BD324DRAFT_595551</name>
</gene>
<dbReference type="Gene3D" id="3.30.1360.30">
    <property type="entry name" value="GAD-like domain"/>
    <property type="match status" value="1"/>
</dbReference>
<comment type="similarity">
    <text evidence="1">Belongs to the class-II aminoacyl-tRNA synthetase family. Type 1 subfamily.</text>
</comment>
<reference evidence="9 10" key="1">
    <citation type="submission" date="2017-03" db="EMBL/GenBank/DDBJ databases">
        <title>Widespread Adenine N6-methylation of Active Genes in Fungi.</title>
        <authorList>
            <consortium name="DOE Joint Genome Institute"/>
            <person name="Mondo S.J."/>
            <person name="Dannebaum R.O."/>
            <person name="Kuo R.C."/>
            <person name="Louie K.B."/>
            <person name="Bewick A.J."/>
            <person name="Labutti K."/>
            <person name="Haridas S."/>
            <person name="Kuo A."/>
            <person name="Salamov A."/>
            <person name="Ahrendt S.R."/>
            <person name="Lau R."/>
            <person name="Bowen B.P."/>
            <person name="Lipzen A."/>
            <person name="Sullivan W."/>
            <person name="Andreopoulos W.B."/>
            <person name="Clum A."/>
            <person name="Lindquist E."/>
            <person name="Daum C."/>
            <person name="Northen T.R."/>
            <person name="Ramamoorthy G."/>
            <person name="Schmitz R.J."/>
            <person name="Gryganskyi A."/>
            <person name="Culley D."/>
            <person name="Magnuson J."/>
            <person name="James T.Y."/>
            <person name="O'Malley M.A."/>
            <person name="Stajich J.E."/>
            <person name="Spatafora J.W."/>
            <person name="Visel A."/>
            <person name="Grigoriev I.V."/>
        </authorList>
    </citation>
    <scope>NUCLEOTIDE SEQUENCE [LARGE SCALE GENOMIC DNA]</scope>
    <source>
        <strain evidence="9 10">NRRL Y-17943</strain>
    </source>
</reference>
<dbReference type="STRING" id="4999.A0A1Y1U6B5"/>
<dbReference type="InterPro" id="IPR045864">
    <property type="entry name" value="aa-tRNA-synth_II/BPL/LPL"/>
</dbReference>
<dbReference type="GO" id="GO:0003676">
    <property type="term" value="F:nucleic acid binding"/>
    <property type="evidence" value="ECO:0007669"/>
    <property type="project" value="InterPro"/>
</dbReference>
<dbReference type="EMBL" id="NBSH01000019">
    <property type="protein sequence ID" value="ORX33558.1"/>
    <property type="molecule type" value="Genomic_DNA"/>
</dbReference>
<evidence type="ECO:0000256" key="2">
    <source>
        <dbReference type="ARBA" id="ARBA00022598"/>
    </source>
</evidence>
<name>A0A1Y1U6B5_9TREE</name>
<protein>
    <submittedName>
        <fullName evidence="9">Putative mitochondrial aspartyl-tRNA synthetase</fullName>
    </submittedName>
</protein>
<evidence type="ECO:0000256" key="4">
    <source>
        <dbReference type="ARBA" id="ARBA00022840"/>
    </source>
</evidence>
<dbReference type="PANTHER" id="PTHR22594:SF5">
    <property type="entry name" value="ASPARTATE--TRNA LIGASE, MITOCHONDRIAL"/>
    <property type="match status" value="1"/>
</dbReference>
<dbReference type="AlphaFoldDB" id="A0A1Y1U6B5"/>
<dbReference type="GO" id="GO:0005524">
    <property type="term" value="F:ATP binding"/>
    <property type="evidence" value="ECO:0007669"/>
    <property type="project" value="UniProtKB-KW"/>
</dbReference>
<dbReference type="Gene3D" id="3.30.930.10">
    <property type="entry name" value="Bira Bifunctional Protein, Domain 2"/>
    <property type="match status" value="1"/>
</dbReference>
<dbReference type="InterPro" id="IPR012340">
    <property type="entry name" value="NA-bd_OB-fold"/>
</dbReference>
<keyword evidence="3" id="KW-0547">Nucleotide-binding</keyword>
<dbReference type="PROSITE" id="PS50862">
    <property type="entry name" value="AA_TRNA_LIGASE_II"/>
    <property type="match status" value="1"/>
</dbReference>
<dbReference type="Pfam" id="PF01336">
    <property type="entry name" value="tRNA_anti-codon"/>
    <property type="match status" value="1"/>
</dbReference>
<evidence type="ECO:0000256" key="5">
    <source>
        <dbReference type="ARBA" id="ARBA00022917"/>
    </source>
</evidence>
<evidence type="ECO:0000313" key="9">
    <source>
        <dbReference type="EMBL" id="ORX33558.1"/>
    </source>
</evidence>
<evidence type="ECO:0000256" key="1">
    <source>
        <dbReference type="ARBA" id="ARBA00006303"/>
    </source>
</evidence>
<feature type="region of interest" description="Disordered" evidence="7">
    <location>
        <begin position="36"/>
        <end position="71"/>
    </location>
</feature>
<dbReference type="PANTHER" id="PTHR22594">
    <property type="entry name" value="ASPARTYL/LYSYL-TRNA SYNTHETASE"/>
    <property type="match status" value="1"/>
</dbReference>
<dbReference type="HAMAP" id="MF_00044">
    <property type="entry name" value="Asp_tRNA_synth_type1"/>
    <property type="match status" value="1"/>
</dbReference>
<dbReference type="InterPro" id="IPR004524">
    <property type="entry name" value="Asp-tRNA-ligase_1"/>
</dbReference>
<dbReference type="InterPro" id="IPR004365">
    <property type="entry name" value="NA-bd_OB_tRNA"/>
</dbReference>
<evidence type="ECO:0000256" key="7">
    <source>
        <dbReference type="SAM" id="MobiDB-lite"/>
    </source>
</evidence>
<keyword evidence="2" id="KW-0436">Ligase</keyword>
<feature type="compositionally biased region" description="Basic and acidic residues" evidence="7">
    <location>
        <begin position="58"/>
        <end position="67"/>
    </location>
</feature>
<dbReference type="FunCoup" id="A0A1Y1U6B5">
    <property type="interactions" value="377"/>
</dbReference>
<dbReference type="Pfam" id="PF00152">
    <property type="entry name" value="tRNA-synt_2"/>
    <property type="match status" value="2"/>
</dbReference>
<keyword evidence="5" id="KW-0648">Protein biosynthesis</keyword>
<evidence type="ECO:0000256" key="3">
    <source>
        <dbReference type="ARBA" id="ARBA00022741"/>
    </source>
</evidence>
<sequence>MHSVIRGACRDLPVRSRSRMARLRFRVGLPNQQHRPYNVTSSLSSETSSASSNLPIYRPREDGLEPHHGHRPPLTHEIAQLSATLEGQSVSLGGWIFSQRRASASLHFFTLRDTSASVQLVCKDSEISQKLMDFPLESVVSIQGIVRARKQKAKAGPSSATLSTADEVEVEVTGCILLNAADPLPFYASRQEMASEEIRAEHRYLDLRRSELAANLKLRSKVAHIIRCHLHDQKFDEVETPVLLNSSPEGAREFVVPTRTLKPSQIPNDTSLQPTFYALQQSPQQPKQLLIASGATSRYFQIARCFRDEDGRKDRQPEFTQVDLEMGFVEGTGEQGESWECSEFRTLLIRERLGNELDTWSMGGQQVKQVVEGLIRKIWKEIKGIELGEFRCMPYQVAMDVYGSDKPDTRFEMFTLPLGYYPDLSDADLDKVLLDQSQYTVEWMITRSEHAKYLNMDDLRNDHVQAIHIREDNVKSWHTESPFTQKLGLTMTGDGAVTGGGVQPGDIIWLAQRKKVAEGGWTQLGRLRVQMLDELVRQGALKLSDQPNFLWITQFPLFTRADEDKAFLSKGRWASTHHPFTAPMFEDLEDLKGGNVEKVRGQHYDLVLDGQEIGGGSVRIHDANLQEYVMRDVLKLEQDEIARFSHLLQALRFGAPPHGGMALGLDRLVAILCGAKSIREVIAFPKTQAGSDPVFKSPSVVAADVLRDYGLESRKRS</sequence>
<dbReference type="RefSeq" id="XP_021867877.1">
    <property type="nucleotide sequence ID" value="XM_022013849.1"/>
</dbReference>
<keyword evidence="4" id="KW-0067">ATP-binding</keyword>
<dbReference type="InterPro" id="IPR004115">
    <property type="entry name" value="GAD-like_sf"/>
</dbReference>
<keyword evidence="10" id="KW-1185">Reference proteome</keyword>
<dbReference type="PRINTS" id="PR01042">
    <property type="entry name" value="TRNASYNTHASP"/>
</dbReference>
<dbReference type="Proteomes" id="UP000193218">
    <property type="component" value="Unassembled WGS sequence"/>
</dbReference>
<dbReference type="Gene3D" id="2.40.50.140">
    <property type="entry name" value="Nucleic acid-binding proteins"/>
    <property type="match status" value="1"/>
</dbReference>
<organism evidence="9 10">
    <name type="scientific">Kockovaella imperatae</name>
    <dbReference type="NCBI Taxonomy" id="4999"/>
    <lineage>
        <taxon>Eukaryota</taxon>
        <taxon>Fungi</taxon>
        <taxon>Dikarya</taxon>
        <taxon>Basidiomycota</taxon>
        <taxon>Agaricomycotina</taxon>
        <taxon>Tremellomycetes</taxon>
        <taxon>Tremellales</taxon>
        <taxon>Cuniculitremaceae</taxon>
        <taxon>Kockovaella</taxon>
    </lineage>
</organism>
<feature type="compositionally biased region" description="Low complexity" evidence="7">
    <location>
        <begin position="41"/>
        <end position="52"/>
    </location>
</feature>
<accession>A0A1Y1U6B5</accession>
<proteinExistence type="inferred from homology"/>
<dbReference type="InParanoid" id="A0A1Y1U6B5"/>
<feature type="domain" description="Aminoacyl-transfer RNA synthetases class-II family profile" evidence="8">
    <location>
        <begin position="216"/>
        <end position="685"/>
    </location>
</feature>
<evidence type="ECO:0000259" key="8">
    <source>
        <dbReference type="PROSITE" id="PS50862"/>
    </source>
</evidence>
<dbReference type="GO" id="GO:0005739">
    <property type="term" value="C:mitochondrion"/>
    <property type="evidence" value="ECO:0007669"/>
    <property type="project" value="TreeGrafter"/>
</dbReference>
<dbReference type="GeneID" id="33555657"/>
<dbReference type="InterPro" id="IPR002312">
    <property type="entry name" value="Asp/Asn-tRNA-synth_IIb"/>
</dbReference>